<comment type="catalytic activity">
    <reaction evidence="1">
        <text>ATP + protein L-histidine = ADP + protein N-phospho-L-histidine.</text>
        <dbReference type="EC" id="2.7.13.3"/>
    </reaction>
</comment>
<dbReference type="Proteomes" id="UP000282985">
    <property type="component" value="Unassembled WGS sequence"/>
</dbReference>
<evidence type="ECO:0000256" key="3">
    <source>
        <dbReference type="ARBA" id="ARBA00012438"/>
    </source>
</evidence>
<dbReference type="InterPro" id="IPR013656">
    <property type="entry name" value="PAS_4"/>
</dbReference>
<dbReference type="GO" id="GO:0071555">
    <property type="term" value="P:cell wall organization"/>
    <property type="evidence" value="ECO:0007669"/>
    <property type="project" value="InterPro"/>
</dbReference>
<comment type="caution">
    <text evidence="18">The sequence shown here is derived from an EMBL/GenBank/DDBJ whole genome shotgun (WGS) entry which is preliminary data.</text>
</comment>
<dbReference type="EMBL" id="RJJX01000003">
    <property type="protein sequence ID" value="RUT79303.1"/>
    <property type="molecule type" value="Genomic_DNA"/>
</dbReference>
<dbReference type="OrthoDB" id="9796457at2"/>
<evidence type="ECO:0000256" key="4">
    <source>
        <dbReference type="ARBA" id="ARBA00022475"/>
    </source>
</evidence>
<dbReference type="EC" id="2.7.13.3" evidence="3"/>
<sequence length="833" mass="94736">MDISILLSLIQNTAILICFSILYEYLWIKKKNSISLKNKICSGLIIGGIGIVLMISGIKTAPGFVFDTRSVILSISGLFFGAIPTLVAMLVTAIYRISIGGEGLYMGIAVILTSGLIGIYWKKINPRIGDQSQWFDLLLMGLLVHVVMLFSTLLLPQEKILNTLSYLIIPLLTVYPLGNMVLGLFMNKQLENWQNREALFTTEKKYSRLYNSMNDVFIAMDLSTNIVECNAAFRSLMGYSEKEILNFKWKDLTPEIWHKKDDQIIRDQVLVKGSSSVYEKEMICKNGQVVPVELRIHLLMDEPDNPVVLWALVRDISTRKEVIRQIDDERVRLKTLLETVPEMIWLKDRNGIYISCNKNFAEFNSISEDKLIGSSDVQLYNKELADFYYQKDLEVIESKKEIRFVCWAESVTKDKRILTETIKTPMYDADGEIIGVLGVSRDISELKKAEQKLKAALEKAKESDKLKSIFLANMSHEIRTPMNAILGFSELLVDSGLEEVERFQYVNIIQNAGNRLLQIIDDVVDISKLELNQVLVKKSPFNLCAMLQESVEAFKGDDILSNKPQVSLYLEDNKKRRFLNINTDRNRTQQILDNLISNAIKFTNSGRIEVGYSVREVENKSFVQIFVSDQGIGIPKEKQEIIFERFRQGDEDDFIDGTGLGLSISKGLVGLLGGKIWFDSEVGKGSTFYFTIPLSEDEKGKESKSIGRATYENLNQKTILIAENDYNSFLYVKKLFDGENVKIFYAENGVEMMNSFRDTNPDLLIMDVNIPGKDGLECLEELKNRAVDTRIIVQTAFVLKEEEDKCRQAGCHGYLTKPFNKAQLFEEIRKALS</sequence>
<dbReference type="SMART" id="SM00388">
    <property type="entry name" value="HisKA"/>
    <property type="match status" value="1"/>
</dbReference>
<dbReference type="PROSITE" id="PS50109">
    <property type="entry name" value="HIS_KIN"/>
    <property type="match status" value="1"/>
</dbReference>
<proteinExistence type="predicted"/>
<dbReference type="InterPro" id="IPR011620">
    <property type="entry name" value="Sig_transdc_His_kinase_LytS_TM"/>
</dbReference>
<evidence type="ECO:0000256" key="5">
    <source>
        <dbReference type="ARBA" id="ARBA00022553"/>
    </source>
</evidence>
<dbReference type="Pfam" id="PF08448">
    <property type="entry name" value="PAS_4"/>
    <property type="match status" value="1"/>
</dbReference>
<feature type="coiled-coil region" evidence="12">
    <location>
        <begin position="439"/>
        <end position="466"/>
    </location>
</feature>
<dbReference type="InterPro" id="IPR001789">
    <property type="entry name" value="Sig_transdc_resp-reg_receiver"/>
</dbReference>
<feature type="transmembrane region" description="Helical" evidence="13">
    <location>
        <begin position="70"/>
        <end position="91"/>
    </location>
</feature>
<feature type="domain" description="Histidine kinase" evidence="14">
    <location>
        <begin position="473"/>
        <end position="696"/>
    </location>
</feature>
<feature type="domain" description="PAS" evidence="16">
    <location>
        <begin position="202"/>
        <end position="246"/>
    </location>
</feature>
<feature type="domain" description="Response regulatory" evidence="15">
    <location>
        <begin position="718"/>
        <end position="832"/>
    </location>
</feature>
<dbReference type="PANTHER" id="PTHR43047">
    <property type="entry name" value="TWO-COMPONENT HISTIDINE PROTEIN KINASE"/>
    <property type="match status" value="1"/>
</dbReference>
<evidence type="ECO:0000256" key="12">
    <source>
        <dbReference type="SAM" id="Coils"/>
    </source>
</evidence>
<dbReference type="InterPro" id="IPR001610">
    <property type="entry name" value="PAC"/>
</dbReference>
<dbReference type="InterPro" id="IPR005467">
    <property type="entry name" value="His_kinase_dom"/>
</dbReference>
<dbReference type="PRINTS" id="PR00344">
    <property type="entry name" value="BCTRLSENSOR"/>
</dbReference>
<evidence type="ECO:0000256" key="6">
    <source>
        <dbReference type="ARBA" id="ARBA00022679"/>
    </source>
</evidence>
<gene>
    <name evidence="18" type="ORF">DLK05_03520</name>
</gene>
<dbReference type="Gene3D" id="3.40.50.2300">
    <property type="match status" value="1"/>
</dbReference>
<dbReference type="FunFam" id="3.30.565.10:FF:000006">
    <property type="entry name" value="Sensor histidine kinase WalK"/>
    <property type="match status" value="1"/>
</dbReference>
<feature type="domain" description="PAC" evidence="17">
    <location>
        <begin position="398"/>
        <end position="455"/>
    </location>
</feature>
<feature type="transmembrane region" description="Helical" evidence="13">
    <location>
        <begin position="103"/>
        <end position="121"/>
    </location>
</feature>
<feature type="transmembrane region" description="Helical" evidence="13">
    <location>
        <begin position="133"/>
        <end position="155"/>
    </location>
</feature>
<feature type="domain" description="PAC" evidence="17">
    <location>
        <begin position="276"/>
        <end position="328"/>
    </location>
</feature>
<dbReference type="Pfam" id="PF02518">
    <property type="entry name" value="HATPase_c"/>
    <property type="match status" value="1"/>
</dbReference>
<evidence type="ECO:0000256" key="11">
    <source>
        <dbReference type="PROSITE-ProRule" id="PRU00169"/>
    </source>
</evidence>
<dbReference type="SUPFAM" id="SSF52172">
    <property type="entry name" value="CheY-like"/>
    <property type="match status" value="1"/>
</dbReference>
<keyword evidence="8" id="KW-0418">Kinase</keyword>
<dbReference type="GO" id="GO:0005886">
    <property type="term" value="C:plasma membrane"/>
    <property type="evidence" value="ECO:0007669"/>
    <property type="project" value="UniProtKB-SubCell"/>
</dbReference>
<evidence type="ECO:0000259" key="14">
    <source>
        <dbReference type="PROSITE" id="PS50109"/>
    </source>
</evidence>
<evidence type="ECO:0000259" key="15">
    <source>
        <dbReference type="PROSITE" id="PS50110"/>
    </source>
</evidence>
<dbReference type="InterPro" id="IPR000014">
    <property type="entry name" value="PAS"/>
</dbReference>
<keyword evidence="7 13" id="KW-0812">Transmembrane</keyword>
<evidence type="ECO:0000256" key="7">
    <source>
        <dbReference type="ARBA" id="ARBA00022692"/>
    </source>
</evidence>
<dbReference type="InterPro" id="IPR036890">
    <property type="entry name" value="HATPase_C_sf"/>
</dbReference>
<dbReference type="CDD" id="cd00156">
    <property type="entry name" value="REC"/>
    <property type="match status" value="1"/>
</dbReference>
<reference evidence="18 19" key="1">
    <citation type="submission" date="2018-11" db="EMBL/GenBank/DDBJ databases">
        <title>Parancylomarina longa gen. nov., sp. nov., isolated from sediments of southern Okinawa.</title>
        <authorList>
            <person name="Fu T."/>
        </authorList>
    </citation>
    <scope>NUCLEOTIDE SEQUENCE [LARGE SCALE GENOMIC DNA]</scope>
    <source>
        <strain evidence="18 19">T3-2 S1-C</strain>
    </source>
</reference>
<dbReference type="Gene3D" id="3.30.565.10">
    <property type="entry name" value="Histidine kinase-like ATPase, C-terminal domain"/>
    <property type="match status" value="1"/>
</dbReference>
<dbReference type="SMART" id="SM00091">
    <property type="entry name" value="PAS"/>
    <property type="match status" value="2"/>
</dbReference>
<dbReference type="InterPro" id="IPR013767">
    <property type="entry name" value="PAS_fold"/>
</dbReference>
<feature type="domain" description="PAS" evidence="16">
    <location>
        <begin position="329"/>
        <end position="398"/>
    </location>
</feature>
<comment type="subcellular location">
    <subcellularLocation>
        <location evidence="2">Cell membrane</location>
        <topology evidence="2">Multi-pass membrane protein</topology>
    </subcellularLocation>
</comment>
<evidence type="ECO:0000259" key="17">
    <source>
        <dbReference type="PROSITE" id="PS50113"/>
    </source>
</evidence>
<dbReference type="SMART" id="SM00086">
    <property type="entry name" value="PAC"/>
    <property type="match status" value="2"/>
</dbReference>
<dbReference type="CDD" id="cd00082">
    <property type="entry name" value="HisKA"/>
    <property type="match status" value="1"/>
</dbReference>
<protein>
    <recommendedName>
        <fullName evidence="3">histidine kinase</fullName>
        <ecNumber evidence="3">2.7.13.3</ecNumber>
    </recommendedName>
</protein>
<dbReference type="Pfam" id="PF00072">
    <property type="entry name" value="Response_reg"/>
    <property type="match status" value="1"/>
</dbReference>
<dbReference type="InterPro" id="IPR000700">
    <property type="entry name" value="PAS-assoc_C"/>
</dbReference>
<dbReference type="SMART" id="SM00448">
    <property type="entry name" value="REC"/>
    <property type="match status" value="1"/>
</dbReference>
<dbReference type="InterPro" id="IPR035965">
    <property type="entry name" value="PAS-like_dom_sf"/>
</dbReference>
<keyword evidence="9 13" id="KW-1133">Transmembrane helix</keyword>
<evidence type="ECO:0000256" key="1">
    <source>
        <dbReference type="ARBA" id="ARBA00000085"/>
    </source>
</evidence>
<keyword evidence="5 11" id="KW-0597">Phosphoprotein</keyword>
<dbReference type="SUPFAM" id="SSF55785">
    <property type="entry name" value="PYP-like sensor domain (PAS domain)"/>
    <property type="match status" value="2"/>
</dbReference>
<organism evidence="18 19">
    <name type="scientific">Ancylomarina longa</name>
    <dbReference type="NCBI Taxonomy" id="2487017"/>
    <lineage>
        <taxon>Bacteria</taxon>
        <taxon>Pseudomonadati</taxon>
        <taxon>Bacteroidota</taxon>
        <taxon>Bacteroidia</taxon>
        <taxon>Marinilabiliales</taxon>
        <taxon>Marinifilaceae</taxon>
        <taxon>Ancylomarina</taxon>
    </lineage>
</organism>
<dbReference type="InterPro" id="IPR003594">
    <property type="entry name" value="HATPase_dom"/>
</dbReference>
<evidence type="ECO:0000259" key="16">
    <source>
        <dbReference type="PROSITE" id="PS50112"/>
    </source>
</evidence>
<dbReference type="PROSITE" id="PS50112">
    <property type="entry name" value="PAS"/>
    <property type="match status" value="2"/>
</dbReference>
<dbReference type="PROSITE" id="PS50110">
    <property type="entry name" value="RESPONSE_REGULATORY"/>
    <property type="match status" value="1"/>
</dbReference>
<keyword evidence="12" id="KW-0175">Coiled coil</keyword>
<keyword evidence="10 13" id="KW-0472">Membrane</keyword>
<dbReference type="SUPFAM" id="SSF47384">
    <property type="entry name" value="Homodimeric domain of signal transducing histidine kinase"/>
    <property type="match status" value="1"/>
</dbReference>
<evidence type="ECO:0000256" key="8">
    <source>
        <dbReference type="ARBA" id="ARBA00022777"/>
    </source>
</evidence>
<dbReference type="RefSeq" id="WP_127342594.1">
    <property type="nucleotide sequence ID" value="NZ_RJJX01000003.1"/>
</dbReference>
<dbReference type="GO" id="GO:0000155">
    <property type="term" value="F:phosphorelay sensor kinase activity"/>
    <property type="evidence" value="ECO:0007669"/>
    <property type="project" value="InterPro"/>
</dbReference>
<accession>A0A434AXM1</accession>
<dbReference type="Gene3D" id="1.10.287.130">
    <property type="match status" value="1"/>
</dbReference>
<evidence type="ECO:0000313" key="19">
    <source>
        <dbReference type="Proteomes" id="UP000282985"/>
    </source>
</evidence>
<keyword evidence="4" id="KW-1003">Cell membrane</keyword>
<dbReference type="InterPro" id="IPR004358">
    <property type="entry name" value="Sig_transdc_His_kin-like_C"/>
</dbReference>
<dbReference type="AlphaFoldDB" id="A0A434AXM1"/>
<evidence type="ECO:0000256" key="13">
    <source>
        <dbReference type="SAM" id="Phobius"/>
    </source>
</evidence>
<feature type="modified residue" description="4-aspartylphosphate" evidence="11">
    <location>
        <position position="767"/>
    </location>
</feature>
<dbReference type="Gene3D" id="3.30.450.20">
    <property type="entry name" value="PAS domain"/>
    <property type="match status" value="2"/>
</dbReference>
<dbReference type="Pfam" id="PF07694">
    <property type="entry name" value="5TM-5TMR_LYT"/>
    <property type="match status" value="1"/>
</dbReference>
<dbReference type="Pfam" id="PF00512">
    <property type="entry name" value="HisKA"/>
    <property type="match status" value="1"/>
</dbReference>
<keyword evidence="19" id="KW-1185">Reference proteome</keyword>
<dbReference type="PROSITE" id="PS50113">
    <property type="entry name" value="PAC"/>
    <property type="match status" value="2"/>
</dbReference>
<dbReference type="SUPFAM" id="SSF55874">
    <property type="entry name" value="ATPase domain of HSP90 chaperone/DNA topoisomerase II/histidine kinase"/>
    <property type="match status" value="1"/>
</dbReference>
<evidence type="ECO:0000256" key="2">
    <source>
        <dbReference type="ARBA" id="ARBA00004651"/>
    </source>
</evidence>
<keyword evidence="6" id="KW-0808">Transferase</keyword>
<name>A0A434AXM1_9BACT</name>
<dbReference type="InterPro" id="IPR011006">
    <property type="entry name" value="CheY-like_superfamily"/>
</dbReference>
<evidence type="ECO:0000256" key="10">
    <source>
        <dbReference type="ARBA" id="ARBA00023136"/>
    </source>
</evidence>
<dbReference type="CDD" id="cd16922">
    <property type="entry name" value="HATPase_EvgS-ArcB-TorS-like"/>
    <property type="match status" value="1"/>
</dbReference>
<evidence type="ECO:0000256" key="9">
    <source>
        <dbReference type="ARBA" id="ARBA00022989"/>
    </source>
</evidence>
<feature type="transmembrane region" description="Helical" evidence="13">
    <location>
        <begin position="40"/>
        <end position="58"/>
    </location>
</feature>
<dbReference type="InterPro" id="IPR036097">
    <property type="entry name" value="HisK_dim/P_sf"/>
</dbReference>
<evidence type="ECO:0000313" key="18">
    <source>
        <dbReference type="EMBL" id="RUT79303.1"/>
    </source>
</evidence>
<dbReference type="InterPro" id="IPR003661">
    <property type="entry name" value="HisK_dim/P_dom"/>
</dbReference>
<feature type="transmembrane region" description="Helical" evidence="13">
    <location>
        <begin position="6"/>
        <end position="28"/>
    </location>
</feature>
<dbReference type="SMART" id="SM00387">
    <property type="entry name" value="HATPase_c"/>
    <property type="match status" value="1"/>
</dbReference>
<dbReference type="NCBIfam" id="TIGR00229">
    <property type="entry name" value="sensory_box"/>
    <property type="match status" value="2"/>
</dbReference>
<dbReference type="Pfam" id="PF00989">
    <property type="entry name" value="PAS"/>
    <property type="match status" value="1"/>
</dbReference>
<feature type="transmembrane region" description="Helical" evidence="13">
    <location>
        <begin position="167"/>
        <end position="186"/>
    </location>
</feature>
<dbReference type="CDD" id="cd00130">
    <property type="entry name" value="PAS"/>
    <property type="match status" value="2"/>
</dbReference>